<dbReference type="eggNOG" id="COG0583">
    <property type="taxonomic scope" value="Bacteria"/>
</dbReference>
<evidence type="ECO:0000259" key="6">
    <source>
        <dbReference type="PROSITE" id="PS50931"/>
    </source>
</evidence>
<dbReference type="PATRIC" id="fig|880074.11.peg.726"/>
<keyword evidence="4" id="KW-0010">Activator</keyword>
<keyword evidence="5" id="KW-0804">Transcription</keyword>
<dbReference type="Pfam" id="PF03466">
    <property type="entry name" value="LysR_substrate"/>
    <property type="match status" value="1"/>
</dbReference>
<dbReference type="OrthoDB" id="9803735at2"/>
<dbReference type="RefSeq" id="WP_025277868.1">
    <property type="nucleotide sequence ID" value="NZ_CP007034.1"/>
</dbReference>
<dbReference type="PRINTS" id="PR00039">
    <property type="entry name" value="HTHLYSR"/>
</dbReference>
<gene>
    <name evidence="7" type="ORF">BARVI_03470</name>
</gene>
<comment type="similarity">
    <text evidence="1">Belongs to the LysR transcriptional regulatory family.</text>
</comment>
<dbReference type="GO" id="GO:0032993">
    <property type="term" value="C:protein-DNA complex"/>
    <property type="evidence" value="ECO:0007669"/>
    <property type="project" value="TreeGrafter"/>
</dbReference>
<dbReference type="STRING" id="880074.BARVI_03470"/>
<dbReference type="InterPro" id="IPR036390">
    <property type="entry name" value="WH_DNA-bd_sf"/>
</dbReference>
<dbReference type="InterPro" id="IPR000847">
    <property type="entry name" value="LysR_HTH_N"/>
</dbReference>
<dbReference type="Gene3D" id="1.10.10.10">
    <property type="entry name" value="Winged helix-like DNA-binding domain superfamily/Winged helix DNA-binding domain"/>
    <property type="match status" value="1"/>
</dbReference>
<name>W0EML7_9BACT</name>
<evidence type="ECO:0000256" key="1">
    <source>
        <dbReference type="ARBA" id="ARBA00009437"/>
    </source>
</evidence>
<dbReference type="CDD" id="cd08411">
    <property type="entry name" value="PBP2_OxyR"/>
    <property type="match status" value="1"/>
</dbReference>
<dbReference type="KEGG" id="bvs:BARVI_03470"/>
<organism evidence="7 8">
    <name type="scientific">Barnesiella viscericola DSM 18177</name>
    <dbReference type="NCBI Taxonomy" id="880074"/>
    <lineage>
        <taxon>Bacteria</taxon>
        <taxon>Pseudomonadati</taxon>
        <taxon>Bacteroidota</taxon>
        <taxon>Bacteroidia</taxon>
        <taxon>Bacteroidales</taxon>
        <taxon>Barnesiellaceae</taxon>
        <taxon>Barnesiella</taxon>
    </lineage>
</organism>
<keyword evidence="3" id="KW-0238">DNA-binding</keyword>
<evidence type="ECO:0000256" key="3">
    <source>
        <dbReference type="ARBA" id="ARBA00023125"/>
    </source>
</evidence>
<dbReference type="Proteomes" id="UP000018901">
    <property type="component" value="Chromosome"/>
</dbReference>
<dbReference type="GO" id="GO:0003700">
    <property type="term" value="F:DNA-binding transcription factor activity"/>
    <property type="evidence" value="ECO:0007669"/>
    <property type="project" value="InterPro"/>
</dbReference>
<proteinExistence type="inferred from homology"/>
<dbReference type="AlphaFoldDB" id="W0EML7"/>
<evidence type="ECO:0000256" key="2">
    <source>
        <dbReference type="ARBA" id="ARBA00023015"/>
    </source>
</evidence>
<keyword evidence="2" id="KW-0805">Transcription regulation</keyword>
<accession>W0EML7</accession>
<dbReference type="PANTHER" id="PTHR30346:SF26">
    <property type="entry name" value="HYDROGEN PEROXIDE-INDUCIBLE GENES ACTIVATOR"/>
    <property type="match status" value="1"/>
</dbReference>
<dbReference type="FunFam" id="1.10.10.10:FF:000001">
    <property type="entry name" value="LysR family transcriptional regulator"/>
    <property type="match status" value="1"/>
</dbReference>
<evidence type="ECO:0000313" key="8">
    <source>
        <dbReference type="Proteomes" id="UP000018901"/>
    </source>
</evidence>
<keyword evidence="8" id="KW-1185">Reference proteome</keyword>
<feature type="domain" description="HTH lysR-type" evidence="6">
    <location>
        <begin position="1"/>
        <end position="58"/>
    </location>
</feature>
<dbReference type="SUPFAM" id="SSF53850">
    <property type="entry name" value="Periplasmic binding protein-like II"/>
    <property type="match status" value="1"/>
</dbReference>
<dbReference type="GeneID" id="90528507"/>
<dbReference type="Pfam" id="PF00126">
    <property type="entry name" value="HTH_1"/>
    <property type="match status" value="1"/>
</dbReference>
<dbReference type="Gene3D" id="3.40.190.10">
    <property type="entry name" value="Periplasmic binding protein-like II"/>
    <property type="match status" value="2"/>
</dbReference>
<dbReference type="InterPro" id="IPR005119">
    <property type="entry name" value="LysR_subst-bd"/>
</dbReference>
<dbReference type="PANTHER" id="PTHR30346">
    <property type="entry name" value="TRANSCRIPTIONAL DUAL REGULATOR HCAR-RELATED"/>
    <property type="match status" value="1"/>
</dbReference>
<dbReference type="HOGENOM" id="CLU_039613_6_2_10"/>
<reference evidence="7 8" key="1">
    <citation type="submission" date="2013-12" db="EMBL/GenBank/DDBJ databases">
        <authorList>
            <consortium name="DOE Joint Genome Institute"/>
            <person name="Eisen J."/>
            <person name="Huntemann M."/>
            <person name="Han J."/>
            <person name="Chen A."/>
            <person name="Kyrpides N."/>
            <person name="Mavromatis K."/>
            <person name="Markowitz V."/>
            <person name="Palaniappan K."/>
            <person name="Ivanova N."/>
            <person name="Schaumberg A."/>
            <person name="Pati A."/>
            <person name="Liolios K."/>
            <person name="Nordberg H.P."/>
            <person name="Cantor M.N."/>
            <person name="Hua S.X."/>
            <person name="Woyke T."/>
        </authorList>
    </citation>
    <scope>NUCLEOTIDE SEQUENCE [LARGE SCALE GENOMIC DNA]</scope>
    <source>
        <strain evidence="8">DSM 18177</strain>
    </source>
</reference>
<dbReference type="PROSITE" id="PS50931">
    <property type="entry name" value="HTH_LYSR"/>
    <property type="match status" value="1"/>
</dbReference>
<dbReference type="SUPFAM" id="SSF46785">
    <property type="entry name" value="Winged helix' DNA-binding domain"/>
    <property type="match status" value="1"/>
</dbReference>
<dbReference type="EMBL" id="CP007034">
    <property type="protein sequence ID" value="AHF12027.1"/>
    <property type="molecule type" value="Genomic_DNA"/>
</dbReference>
<dbReference type="InterPro" id="IPR036388">
    <property type="entry name" value="WH-like_DNA-bd_sf"/>
</dbReference>
<evidence type="ECO:0000256" key="4">
    <source>
        <dbReference type="ARBA" id="ARBA00023159"/>
    </source>
</evidence>
<protein>
    <submittedName>
        <fullName evidence="7">LysR family transcriptional regulator</fullName>
    </submittedName>
</protein>
<sequence length="308" mass="35659">MTLQQMEYIVAVDKYRHFVRAAEACGVTQSTLSSMIQKLETELDMLIFDRNSHPVRPTAQGENVIRQAQVILYNVAQMKEMVLSERMQESGELHLGVIPTIAPYIIPKLIRHMHSHYPHVQLRLLEARTAVLVEKLERAEIDVALLSTPLDNPKLLEIPIYYEKFKLYISPEEKLFTQQEIDEADLVSDKLWILAEGHCLRNQVLNFCHRKSRYSSIYEAGSIDTLVKIVDENGGYTIIPELHTALLSPQQQERVHHFRQPEPVREVSLVVRNDYIRERMLNLLSDSIRSIIPDDLINSRLKKFAIKL</sequence>
<dbReference type="GO" id="GO:0003677">
    <property type="term" value="F:DNA binding"/>
    <property type="evidence" value="ECO:0007669"/>
    <property type="project" value="UniProtKB-KW"/>
</dbReference>
<evidence type="ECO:0000256" key="5">
    <source>
        <dbReference type="ARBA" id="ARBA00023163"/>
    </source>
</evidence>
<evidence type="ECO:0000313" key="7">
    <source>
        <dbReference type="EMBL" id="AHF12027.1"/>
    </source>
</evidence>